<feature type="region of interest" description="Disordered" evidence="1">
    <location>
        <begin position="92"/>
        <end position="131"/>
    </location>
</feature>
<accession>Q0RUY9</accession>
<dbReference type="HOGENOM" id="CLU_1925950_0_0_11"/>
<evidence type="ECO:0000313" key="2">
    <source>
        <dbReference type="EMBL" id="ABH00897.1"/>
    </source>
</evidence>
<feature type="compositionally biased region" description="Basic and acidic residues" evidence="1">
    <location>
        <begin position="51"/>
        <end position="65"/>
    </location>
</feature>
<proteinExistence type="predicted"/>
<organism evidence="2 3">
    <name type="scientific">Rhodococcus jostii (strain RHA1)</name>
    <dbReference type="NCBI Taxonomy" id="101510"/>
    <lineage>
        <taxon>Bacteria</taxon>
        <taxon>Bacillati</taxon>
        <taxon>Actinomycetota</taxon>
        <taxon>Actinomycetes</taxon>
        <taxon>Mycobacteriales</taxon>
        <taxon>Nocardiaceae</taxon>
        <taxon>Rhodococcus</taxon>
    </lineage>
</organism>
<geneLocation type="plasmid" evidence="2 3">
    <name>pRHL3</name>
</geneLocation>
<dbReference type="EMBL" id="CP000434">
    <property type="protein sequence ID" value="ABH00897.1"/>
    <property type="molecule type" value="Genomic_DNA"/>
</dbReference>
<evidence type="ECO:0000256" key="1">
    <source>
        <dbReference type="SAM" id="MobiDB-lite"/>
    </source>
</evidence>
<keyword evidence="2" id="KW-0614">Plasmid</keyword>
<dbReference type="AlphaFoldDB" id="Q0RUY9"/>
<dbReference type="KEGG" id="rha:RHA1_ro11250"/>
<name>Q0RUY9_RHOJR</name>
<sequence length="131" mass="13949">MPTGCPAADDRPREKPDRARCPVIAAGPDPSSHHEDGSGGSSTLDNVTDATRTETNDFRSLDRLFGKPNGIPAATLWKTTWSDWTSSVSLHKSGECGGLSGGRLSEPGESEVVTPRSGMNRGTEFHARQTL</sequence>
<protein>
    <submittedName>
        <fullName evidence="2">Uncharacterized protein</fullName>
    </submittedName>
</protein>
<feature type="region of interest" description="Disordered" evidence="1">
    <location>
        <begin position="1"/>
        <end position="69"/>
    </location>
</feature>
<feature type="compositionally biased region" description="Basic and acidic residues" evidence="1">
    <location>
        <begin position="8"/>
        <end position="20"/>
    </location>
</feature>
<reference evidence="3" key="1">
    <citation type="journal article" date="2006" name="Proc. Natl. Acad. Sci. U.S.A.">
        <title>The complete genome of Rhodococcus sp. RHA1 provides insights into a catabolic powerhouse.</title>
        <authorList>
            <person name="McLeod M.P."/>
            <person name="Warren R.L."/>
            <person name="Hsiao W.W.L."/>
            <person name="Araki N."/>
            <person name="Myhre M."/>
            <person name="Fernandes C."/>
            <person name="Miyazawa D."/>
            <person name="Wong W."/>
            <person name="Lillquist A.L."/>
            <person name="Wang D."/>
            <person name="Dosanjh M."/>
            <person name="Hara H."/>
            <person name="Petrescu A."/>
            <person name="Morin R.D."/>
            <person name="Yang G."/>
            <person name="Stott J.M."/>
            <person name="Schein J.E."/>
            <person name="Shin H."/>
            <person name="Smailus D."/>
            <person name="Siddiqui A.S."/>
            <person name="Marra M.A."/>
            <person name="Jones S.J.M."/>
            <person name="Holt R."/>
            <person name="Brinkman F.S.L."/>
            <person name="Miyauchi K."/>
            <person name="Fukuda M."/>
            <person name="Davies J.E."/>
            <person name="Mohn W.W."/>
            <person name="Eltis L.D."/>
        </authorList>
    </citation>
    <scope>NUCLEOTIDE SEQUENCE [LARGE SCALE GENOMIC DNA]</scope>
    <source>
        <strain evidence="3">RHA1</strain>
    </source>
</reference>
<dbReference type="Proteomes" id="UP000008710">
    <property type="component" value="Plasmid pRHL3"/>
</dbReference>
<gene>
    <name evidence="2" type="ordered locus">RHA1_ro11250</name>
</gene>
<evidence type="ECO:0000313" key="3">
    <source>
        <dbReference type="Proteomes" id="UP000008710"/>
    </source>
</evidence>